<evidence type="ECO:0000259" key="1">
    <source>
        <dbReference type="Pfam" id="PF01609"/>
    </source>
</evidence>
<name>A0A517M1N9_9BACT</name>
<sequence>MSRNSGLAAPPCSEHVRQQQLEVHRTVDKGHGRVEIRGIETSNRLVGHVDWPGFAQAIRLTRTRILGGVRQTEISYAITSVDRERTDARDLLKFVRGHWGIENRLHWGRDVAMGEDKCRARTAAIPQNLAALRNATLTLVRSKGHNAITSP</sequence>
<dbReference type="InterPro" id="IPR002559">
    <property type="entry name" value="Transposase_11"/>
</dbReference>
<dbReference type="PANTHER" id="PTHR30298">
    <property type="entry name" value="H REPEAT-ASSOCIATED PREDICTED TRANSPOSASE"/>
    <property type="match status" value="1"/>
</dbReference>
<dbReference type="AlphaFoldDB" id="A0A517M1N9"/>
<proteinExistence type="predicted"/>
<dbReference type="GO" id="GO:0004803">
    <property type="term" value="F:transposase activity"/>
    <property type="evidence" value="ECO:0007669"/>
    <property type="project" value="InterPro"/>
</dbReference>
<dbReference type="NCBIfam" id="NF033564">
    <property type="entry name" value="transpos_ISAs1"/>
    <property type="match status" value="1"/>
</dbReference>
<dbReference type="InterPro" id="IPR047647">
    <property type="entry name" value="ISAs1_transpos"/>
</dbReference>
<dbReference type="PANTHER" id="PTHR30298:SF0">
    <property type="entry name" value="PROTEIN YBFL-RELATED"/>
    <property type="match status" value="1"/>
</dbReference>
<dbReference type="Proteomes" id="UP000319557">
    <property type="component" value="Chromosome"/>
</dbReference>
<protein>
    <recommendedName>
        <fullName evidence="1">Transposase IS4-like domain-containing protein</fullName>
    </recommendedName>
</protein>
<accession>A0A517M1N9</accession>
<dbReference type="KEGG" id="ruv:EC9_29820"/>
<evidence type="ECO:0000313" key="3">
    <source>
        <dbReference type="Proteomes" id="UP000319557"/>
    </source>
</evidence>
<dbReference type="Pfam" id="PF01609">
    <property type="entry name" value="DDE_Tnp_1"/>
    <property type="match status" value="1"/>
</dbReference>
<keyword evidence="3" id="KW-1185">Reference proteome</keyword>
<feature type="domain" description="Transposase IS4-like" evidence="1">
    <location>
        <begin position="20"/>
        <end position="136"/>
    </location>
</feature>
<gene>
    <name evidence="2" type="ORF">EC9_29820</name>
</gene>
<dbReference type="InterPro" id="IPR051698">
    <property type="entry name" value="Transposase_11-like"/>
</dbReference>
<dbReference type="EMBL" id="CP036261">
    <property type="protein sequence ID" value="QDS88787.1"/>
    <property type="molecule type" value="Genomic_DNA"/>
</dbReference>
<organism evidence="2 3">
    <name type="scientific">Rosistilla ulvae</name>
    <dbReference type="NCBI Taxonomy" id="1930277"/>
    <lineage>
        <taxon>Bacteria</taxon>
        <taxon>Pseudomonadati</taxon>
        <taxon>Planctomycetota</taxon>
        <taxon>Planctomycetia</taxon>
        <taxon>Pirellulales</taxon>
        <taxon>Pirellulaceae</taxon>
        <taxon>Rosistilla</taxon>
    </lineage>
</organism>
<dbReference type="GO" id="GO:0006313">
    <property type="term" value="P:DNA transposition"/>
    <property type="evidence" value="ECO:0007669"/>
    <property type="project" value="InterPro"/>
</dbReference>
<reference evidence="2 3" key="1">
    <citation type="submission" date="2019-02" db="EMBL/GenBank/DDBJ databases">
        <title>Deep-cultivation of Planctomycetes and their phenomic and genomic characterization uncovers novel biology.</title>
        <authorList>
            <person name="Wiegand S."/>
            <person name="Jogler M."/>
            <person name="Boedeker C."/>
            <person name="Pinto D."/>
            <person name="Vollmers J."/>
            <person name="Rivas-Marin E."/>
            <person name="Kohn T."/>
            <person name="Peeters S.H."/>
            <person name="Heuer A."/>
            <person name="Rast P."/>
            <person name="Oberbeckmann S."/>
            <person name="Bunk B."/>
            <person name="Jeske O."/>
            <person name="Meyerdierks A."/>
            <person name="Storesund J.E."/>
            <person name="Kallscheuer N."/>
            <person name="Luecker S."/>
            <person name="Lage O.M."/>
            <person name="Pohl T."/>
            <person name="Merkel B.J."/>
            <person name="Hornburger P."/>
            <person name="Mueller R.-W."/>
            <person name="Bruemmer F."/>
            <person name="Labrenz M."/>
            <person name="Spormann A.M."/>
            <person name="Op den Camp H."/>
            <person name="Overmann J."/>
            <person name="Amann R."/>
            <person name="Jetten M.S.M."/>
            <person name="Mascher T."/>
            <person name="Medema M.H."/>
            <person name="Devos D.P."/>
            <person name="Kaster A.-K."/>
            <person name="Ovreas L."/>
            <person name="Rohde M."/>
            <person name="Galperin M.Y."/>
            <person name="Jogler C."/>
        </authorList>
    </citation>
    <scope>NUCLEOTIDE SEQUENCE [LARGE SCALE GENOMIC DNA]</scope>
    <source>
        <strain evidence="2 3">EC9</strain>
    </source>
</reference>
<dbReference type="OrthoDB" id="290868at2"/>
<evidence type="ECO:0000313" key="2">
    <source>
        <dbReference type="EMBL" id="QDS88787.1"/>
    </source>
</evidence>
<dbReference type="GO" id="GO:0003677">
    <property type="term" value="F:DNA binding"/>
    <property type="evidence" value="ECO:0007669"/>
    <property type="project" value="InterPro"/>
</dbReference>